<keyword evidence="5" id="KW-1185">Reference proteome</keyword>
<evidence type="ECO:0000313" key="4">
    <source>
        <dbReference type="EMBL" id="MFC5449127.1"/>
    </source>
</evidence>
<evidence type="ECO:0000313" key="5">
    <source>
        <dbReference type="Proteomes" id="UP001596044"/>
    </source>
</evidence>
<dbReference type="Proteomes" id="UP001596044">
    <property type="component" value="Unassembled WGS sequence"/>
</dbReference>
<organism evidence="4 5">
    <name type="scientific">Paenibacillus aestuarii</name>
    <dbReference type="NCBI Taxonomy" id="516965"/>
    <lineage>
        <taxon>Bacteria</taxon>
        <taxon>Bacillati</taxon>
        <taxon>Bacillota</taxon>
        <taxon>Bacilli</taxon>
        <taxon>Bacillales</taxon>
        <taxon>Paenibacillaceae</taxon>
        <taxon>Paenibacillus</taxon>
    </lineage>
</organism>
<keyword evidence="2 4" id="KW-0012">Acyltransferase</keyword>
<dbReference type="PANTHER" id="PTHR43877">
    <property type="entry name" value="AMINOALKYLPHOSPHONATE N-ACETYLTRANSFERASE-RELATED-RELATED"/>
    <property type="match status" value="1"/>
</dbReference>
<accession>A0ABW0K800</accession>
<gene>
    <name evidence="4" type="ORF">ACFPOG_12715</name>
</gene>
<feature type="domain" description="N-acetyltransferase" evidence="3">
    <location>
        <begin position="4"/>
        <end position="149"/>
    </location>
</feature>
<dbReference type="EMBL" id="JBHSMJ010000017">
    <property type="protein sequence ID" value="MFC5449127.1"/>
    <property type="molecule type" value="Genomic_DNA"/>
</dbReference>
<dbReference type="InterPro" id="IPR016181">
    <property type="entry name" value="Acyl_CoA_acyltransferase"/>
</dbReference>
<dbReference type="SUPFAM" id="SSF55729">
    <property type="entry name" value="Acyl-CoA N-acyltransferases (Nat)"/>
    <property type="match status" value="1"/>
</dbReference>
<dbReference type="InterPro" id="IPR000182">
    <property type="entry name" value="GNAT_dom"/>
</dbReference>
<reference evidence="5" key="1">
    <citation type="journal article" date="2019" name="Int. J. Syst. Evol. Microbiol.">
        <title>The Global Catalogue of Microorganisms (GCM) 10K type strain sequencing project: providing services to taxonomists for standard genome sequencing and annotation.</title>
        <authorList>
            <consortium name="The Broad Institute Genomics Platform"/>
            <consortium name="The Broad Institute Genome Sequencing Center for Infectious Disease"/>
            <person name="Wu L."/>
            <person name="Ma J."/>
        </authorList>
    </citation>
    <scope>NUCLEOTIDE SEQUENCE [LARGE SCALE GENOMIC DNA]</scope>
    <source>
        <strain evidence="5">KACC 11904</strain>
    </source>
</reference>
<keyword evidence="1 4" id="KW-0808">Transferase</keyword>
<dbReference type="PANTHER" id="PTHR43877:SF2">
    <property type="entry name" value="AMINOALKYLPHOSPHONATE N-ACETYLTRANSFERASE-RELATED"/>
    <property type="match status" value="1"/>
</dbReference>
<name>A0ABW0K800_9BACL</name>
<protein>
    <submittedName>
        <fullName evidence="4">GNAT family N-acetyltransferase</fullName>
        <ecNumber evidence="4">2.3.-.-</ecNumber>
    </submittedName>
</protein>
<dbReference type="CDD" id="cd04301">
    <property type="entry name" value="NAT_SF"/>
    <property type="match status" value="1"/>
</dbReference>
<dbReference type="Pfam" id="PF00583">
    <property type="entry name" value="Acetyltransf_1"/>
    <property type="match status" value="1"/>
</dbReference>
<dbReference type="PROSITE" id="PS51186">
    <property type="entry name" value="GNAT"/>
    <property type="match status" value="1"/>
</dbReference>
<sequence>MNEFVISKVHHLDTHKLNLLVDESTREGFRHLKRLVTDYEAGTNKFDLDGEALFLAIKNGDIVGVCGLNQDPHSENKEIGRVRRLYVSPSVRRFGIGRMLMNSVIAEARNHFQMLVLKTDNPVADLFYRSIGFSVKDDSENDSHLIQLA</sequence>
<evidence type="ECO:0000256" key="1">
    <source>
        <dbReference type="ARBA" id="ARBA00022679"/>
    </source>
</evidence>
<proteinExistence type="predicted"/>
<dbReference type="RefSeq" id="WP_377524762.1">
    <property type="nucleotide sequence ID" value="NZ_JBHSMJ010000017.1"/>
</dbReference>
<dbReference type="EC" id="2.3.-.-" evidence="4"/>
<evidence type="ECO:0000259" key="3">
    <source>
        <dbReference type="PROSITE" id="PS51186"/>
    </source>
</evidence>
<dbReference type="InterPro" id="IPR050832">
    <property type="entry name" value="Bact_Acetyltransf"/>
</dbReference>
<comment type="caution">
    <text evidence="4">The sequence shown here is derived from an EMBL/GenBank/DDBJ whole genome shotgun (WGS) entry which is preliminary data.</text>
</comment>
<evidence type="ECO:0000256" key="2">
    <source>
        <dbReference type="ARBA" id="ARBA00023315"/>
    </source>
</evidence>
<dbReference type="Gene3D" id="3.40.630.30">
    <property type="match status" value="1"/>
</dbReference>
<dbReference type="GO" id="GO:0016746">
    <property type="term" value="F:acyltransferase activity"/>
    <property type="evidence" value="ECO:0007669"/>
    <property type="project" value="UniProtKB-KW"/>
</dbReference>